<dbReference type="InterPro" id="IPR008207">
    <property type="entry name" value="Sig_transdc_His_kin_Hpt_dom"/>
</dbReference>
<evidence type="ECO:0000313" key="3">
    <source>
        <dbReference type="EMBL" id="QOW60229.1"/>
    </source>
</evidence>
<dbReference type="AlphaFoldDB" id="A0A7S7AW16"/>
<organism evidence="3 4">
    <name type="scientific">Treponema pedis</name>
    <dbReference type="NCBI Taxonomy" id="409322"/>
    <lineage>
        <taxon>Bacteria</taxon>
        <taxon>Pseudomonadati</taxon>
        <taxon>Spirochaetota</taxon>
        <taxon>Spirochaetia</taxon>
        <taxon>Spirochaetales</taxon>
        <taxon>Treponemataceae</taxon>
        <taxon>Treponema</taxon>
    </lineage>
</organism>
<name>A0A7S7AW16_9SPIR</name>
<proteinExistence type="predicted"/>
<gene>
    <name evidence="3" type="ORF">IFE08_10360</name>
</gene>
<dbReference type="GO" id="GO:0004672">
    <property type="term" value="F:protein kinase activity"/>
    <property type="evidence" value="ECO:0007669"/>
    <property type="project" value="UniProtKB-ARBA"/>
</dbReference>
<dbReference type="Gene3D" id="1.20.120.160">
    <property type="entry name" value="HPT domain"/>
    <property type="match status" value="1"/>
</dbReference>
<reference evidence="3 4" key="1">
    <citation type="submission" date="2020-09" db="EMBL/GenBank/DDBJ databases">
        <title>Characterization of Treponema spp. from bovine digital dermatitis in Korea.</title>
        <authorList>
            <person name="Espiritu H.M."/>
            <person name="Cho Y.I."/>
            <person name="Mamuad L."/>
        </authorList>
    </citation>
    <scope>NUCLEOTIDE SEQUENCE [LARGE SCALE GENOMIC DNA]</scope>
    <source>
        <strain evidence="3 4">KS1</strain>
    </source>
</reference>
<evidence type="ECO:0000256" key="1">
    <source>
        <dbReference type="PROSITE-ProRule" id="PRU00110"/>
    </source>
</evidence>
<dbReference type="RefSeq" id="WP_024467029.1">
    <property type="nucleotide sequence ID" value="NZ_CP061839.1"/>
</dbReference>
<dbReference type="PROSITE" id="PS50894">
    <property type="entry name" value="HPT"/>
    <property type="match status" value="1"/>
</dbReference>
<dbReference type="Proteomes" id="UP000593915">
    <property type="component" value="Chromosome"/>
</dbReference>
<dbReference type="SUPFAM" id="SSF47226">
    <property type="entry name" value="Histidine-containing phosphotransfer domain, HPT domain"/>
    <property type="match status" value="1"/>
</dbReference>
<feature type="domain" description="HPt" evidence="2">
    <location>
        <begin position="19"/>
        <end position="131"/>
    </location>
</feature>
<protein>
    <submittedName>
        <fullName evidence="3">Hpt domain-containing protein</fullName>
    </submittedName>
</protein>
<sequence length="132" mass="15104">MTDTNFLNKKEAIERIGGDIDIYQSLLETFLDYYEKDLNEAEKLHKLFHAKAESVLSNSDMREHSRKTAHKIKGAAFTIGADILGAAASEIELFLKEKNNGVTETNIERFKILLYNFTESYSKTILEIKKIN</sequence>
<evidence type="ECO:0000313" key="4">
    <source>
        <dbReference type="Proteomes" id="UP000593915"/>
    </source>
</evidence>
<keyword evidence="1" id="KW-0597">Phosphoprotein</keyword>
<evidence type="ECO:0000259" key="2">
    <source>
        <dbReference type="PROSITE" id="PS50894"/>
    </source>
</evidence>
<dbReference type="Pfam" id="PF01627">
    <property type="entry name" value="Hpt"/>
    <property type="match status" value="1"/>
</dbReference>
<dbReference type="CDD" id="cd00088">
    <property type="entry name" value="HPT"/>
    <property type="match status" value="1"/>
</dbReference>
<feature type="modified residue" description="Phosphohistidine" evidence="1">
    <location>
        <position position="70"/>
    </location>
</feature>
<accession>A0A7S7AW16</accession>
<dbReference type="InterPro" id="IPR036641">
    <property type="entry name" value="HPT_dom_sf"/>
</dbReference>
<dbReference type="EMBL" id="CP061839">
    <property type="protein sequence ID" value="QOW60229.1"/>
    <property type="molecule type" value="Genomic_DNA"/>
</dbReference>
<dbReference type="GO" id="GO:0000160">
    <property type="term" value="P:phosphorelay signal transduction system"/>
    <property type="evidence" value="ECO:0007669"/>
    <property type="project" value="InterPro"/>
</dbReference>